<feature type="compositionally biased region" description="Low complexity" evidence="6">
    <location>
        <begin position="372"/>
        <end position="393"/>
    </location>
</feature>
<feature type="compositionally biased region" description="Low complexity" evidence="6">
    <location>
        <begin position="329"/>
        <end position="348"/>
    </location>
</feature>
<dbReference type="InterPro" id="IPR036236">
    <property type="entry name" value="Znf_C2H2_sf"/>
</dbReference>
<dbReference type="PANTHER" id="PTHR14003:SF19">
    <property type="entry name" value="YY2 TRANSCRIPTION FACTOR"/>
    <property type="match status" value="1"/>
</dbReference>
<dbReference type="SUPFAM" id="SSF57667">
    <property type="entry name" value="beta-beta-alpha zinc fingers"/>
    <property type="match status" value="1"/>
</dbReference>
<evidence type="ECO:0000313" key="9">
    <source>
        <dbReference type="Proteomes" id="UP001498771"/>
    </source>
</evidence>
<dbReference type="Pfam" id="PF00096">
    <property type="entry name" value="zf-C2H2"/>
    <property type="match status" value="2"/>
</dbReference>
<keyword evidence="2" id="KW-0677">Repeat</keyword>
<organism evidence="8 9">
    <name type="scientific">Myxozyma melibiosi</name>
    <dbReference type="NCBI Taxonomy" id="54550"/>
    <lineage>
        <taxon>Eukaryota</taxon>
        <taxon>Fungi</taxon>
        <taxon>Dikarya</taxon>
        <taxon>Ascomycota</taxon>
        <taxon>Saccharomycotina</taxon>
        <taxon>Lipomycetes</taxon>
        <taxon>Lipomycetales</taxon>
        <taxon>Lipomycetaceae</taxon>
        <taxon>Myxozyma</taxon>
    </lineage>
</organism>
<feature type="region of interest" description="Disordered" evidence="6">
    <location>
        <begin position="285"/>
        <end position="403"/>
    </location>
</feature>
<feature type="compositionally biased region" description="Pro residues" evidence="6">
    <location>
        <begin position="41"/>
        <end position="54"/>
    </location>
</feature>
<feature type="region of interest" description="Disordered" evidence="6">
    <location>
        <begin position="169"/>
        <end position="250"/>
    </location>
</feature>
<dbReference type="PROSITE" id="PS00028">
    <property type="entry name" value="ZINC_FINGER_C2H2_1"/>
    <property type="match status" value="1"/>
</dbReference>
<comment type="caution">
    <text evidence="8">The sequence shown here is derived from an EMBL/GenBank/DDBJ whole genome shotgun (WGS) entry which is preliminary data.</text>
</comment>
<proteinExistence type="predicted"/>
<feature type="compositionally biased region" description="Low complexity" evidence="6">
    <location>
        <begin position="289"/>
        <end position="316"/>
    </location>
</feature>
<gene>
    <name evidence="8" type="ORF">BZA70DRAFT_278401</name>
</gene>
<dbReference type="RefSeq" id="XP_064768594.1">
    <property type="nucleotide sequence ID" value="XM_064912595.1"/>
</dbReference>
<name>A0ABR1F6W4_9ASCO</name>
<feature type="compositionally biased region" description="Low complexity" evidence="6">
    <location>
        <begin position="172"/>
        <end position="187"/>
    </location>
</feature>
<feature type="domain" description="C2H2-type" evidence="7">
    <location>
        <begin position="233"/>
        <end position="259"/>
    </location>
</feature>
<reference evidence="8 9" key="1">
    <citation type="submission" date="2024-03" db="EMBL/GenBank/DDBJ databases">
        <title>Genome-scale model development and genomic sequencing of the oleaginous clade Lipomyces.</title>
        <authorList>
            <consortium name="Lawrence Berkeley National Laboratory"/>
            <person name="Czajka J.J."/>
            <person name="Han Y."/>
            <person name="Kim J."/>
            <person name="Mondo S.J."/>
            <person name="Hofstad B.A."/>
            <person name="Robles A."/>
            <person name="Haridas S."/>
            <person name="Riley R."/>
            <person name="LaButti K."/>
            <person name="Pangilinan J."/>
            <person name="Andreopoulos W."/>
            <person name="Lipzen A."/>
            <person name="Yan J."/>
            <person name="Wang M."/>
            <person name="Ng V."/>
            <person name="Grigoriev I.V."/>
            <person name="Spatafora J.W."/>
            <person name="Magnuson J.K."/>
            <person name="Baker S.E."/>
            <person name="Pomraning K.R."/>
        </authorList>
    </citation>
    <scope>NUCLEOTIDE SEQUENCE [LARGE SCALE GENOMIC DNA]</scope>
    <source>
        <strain evidence="8 9">Phaff 52-87</strain>
    </source>
</reference>
<keyword evidence="4" id="KW-0862">Zinc</keyword>
<dbReference type="Gene3D" id="3.30.160.60">
    <property type="entry name" value="Classic Zinc Finger"/>
    <property type="match status" value="2"/>
</dbReference>
<feature type="compositionally biased region" description="Low complexity" evidence="6">
    <location>
        <begin position="130"/>
        <end position="139"/>
    </location>
</feature>
<keyword evidence="1" id="KW-0479">Metal-binding</keyword>
<dbReference type="InterPro" id="IPR013087">
    <property type="entry name" value="Znf_C2H2_type"/>
</dbReference>
<evidence type="ECO:0000256" key="2">
    <source>
        <dbReference type="ARBA" id="ARBA00022737"/>
    </source>
</evidence>
<dbReference type="EMBL" id="JBBJBU010000005">
    <property type="protein sequence ID" value="KAK7205561.1"/>
    <property type="molecule type" value="Genomic_DNA"/>
</dbReference>
<evidence type="ECO:0000256" key="5">
    <source>
        <dbReference type="PROSITE-ProRule" id="PRU00042"/>
    </source>
</evidence>
<feature type="compositionally biased region" description="Polar residues" evidence="6">
    <location>
        <begin position="360"/>
        <end position="371"/>
    </location>
</feature>
<dbReference type="GeneID" id="90038107"/>
<evidence type="ECO:0000256" key="3">
    <source>
        <dbReference type="ARBA" id="ARBA00022771"/>
    </source>
</evidence>
<evidence type="ECO:0000259" key="7">
    <source>
        <dbReference type="PROSITE" id="PS50157"/>
    </source>
</evidence>
<evidence type="ECO:0000256" key="4">
    <source>
        <dbReference type="ARBA" id="ARBA00022833"/>
    </source>
</evidence>
<feature type="compositionally biased region" description="Polar residues" evidence="6">
    <location>
        <begin position="72"/>
        <end position="86"/>
    </location>
</feature>
<feature type="domain" description="C2H2-type" evidence="7">
    <location>
        <begin position="260"/>
        <end position="284"/>
    </location>
</feature>
<feature type="region of interest" description="Disordered" evidence="6">
    <location>
        <begin position="1"/>
        <end position="86"/>
    </location>
</feature>
<dbReference type="PROSITE" id="PS50157">
    <property type="entry name" value="ZINC_FINGER_C2H2_2"/>
    <property type="match status" value="2"/>
</dbReference>
<feature type="region of interest" description="Disordered" evidence="6">
    <location>
        <begin position="128"/>
        <end position="148"/>
    </location>
</feature>
<accession>A0ABR1F6W4</accession>
<dbReference type="SMART" id="SM00355">
    <property type="entry name" value="ZnF_C2H2"/>
    <property type="match status" value="2"/>
</dbReference>
<evidence type="ECO:0000256" key="6">
    <source>
        <dbReference type="SAM" id="MobiDB-lite"/>
    </source>
</evidence>
<dbReference type="Proteomes" id="UP001498771">
    <property type="component" value="Unassembled WGS sequence"/>
</dbReference>
<dbReference type="PANTHER" id="PTHR14003">
    <property type="entry name" value="TRANSCRIPTIONAL REPRESSOR PROTEIN YY"/>
    <property type="match status" value="1"/>
</dbReference>
<keyword evidence="9" id="KW-1185">Reference proteome</keyword>
<keyword evidence="3 5" id="KW-0863">Zinc-finger</keyword>
<sequence>MIPHVITASGRSVSLLCDEPTQQQQQQPPPPPLRAPTSLPQHPPAQAPAPPHTLPLPSHSVAHALPQPPFQPSISSLSPPVAHSQQPPAMHYTYARRPVSSDSAVQWYHPVASAAAVGYLPAGAPKAYAQYQSPPSHHQQPPPQMQQLHHPEQQLYALPIVSYMQPQHPLQPASAAAPPSTVAAAVPKDAPSSTPPTPRSPPVRRSGSRGSGRTVNSRSPSPNSQEPRKTRRYSCHCGKSFTTSGHLARHTRIHTGEKNYVCPEEGCGARFSRQDNCMQHFRTHQVATSAKNGSVSSASGKAGRSKAGSASSASSGTFFSPQNTRKRMSSSSSSMSSASSARHSSTSSLPTRQSIDRGYSSATDDINTKPPSESALDSVSRSSSTSSSSSFSSPAHHAYLPPQSSTPTLALPLPPLASTVRIGELARSPPRLQTLPPISSLAASSGVMGPMRVRSPGGKSDVKLDELASIATSMVM</sequence>
<evidence type="ECO:0000313" key="8">
    <source>
        <dbReference type="EMBL" id="KAK7205561.1"/>
    </source>
</evidence>
<evidence type="ECO:0000256" key="1">
    <source>
        <dbReference type="ARBA" id="ARBA00022723"/>
    </source>
</evidence>
<protein>
    <recommendedName>
        <fullName evidence="7">C2H2-type domain-containing protein</fullName>
    </recommendedName>
</protein>